<accession>A0A1E3ATA1</accession>
<proteinExistence type="predicted"/>
<name>A0A1E3ATA1_9FIRM</name>
<feature type="transmembrane region" description="Helical" evidence="1">
    <location>
        <begin position="106"/>
        <end position="124"/>
    </location>
</feature>
<feature type="transmembrane region" description="Helical" evidence="1">
    <location>
        <begin position="46"/>
        <end position="66"/>
    </location>
</feature>
<dbReference type="InterPro" id="IPR008875">
    <property type="entry name" value="TraX"/>
</dbReference>
<feature type="transmembrane region" description="Helical" evidence="1">
    <location>
        <begin position="177"/>
        <end position="204"/>
    </location>
</feature>
<feature type="transmembrane region" description="Helical" evidence="1">
    <location>
        <begin position="18"/>
        <end position="34"/>
    </location>
</feature>
<dbReference type="GeneID" id="93303887"/>
<evidence type="ECO:0000256" key="1">
    <source>
        <dbReference type="SAM" id="Phobius"/>
    </source>
</evidence>
<evidence type="ECO:0000313" key="3">
    <source>
        <dbReference type="Proteomes" id="UP000095003"/>
    </source>
</evidence>
<evidence type="ECO:0000313" key="2">
    <source>
        <dbReference type="EMBL" id="ODM11872.1"/>
    </source>
</evidence>
<dbReference type="EMBL" id="MCGI01000002">
    <property type="protein sequence ID" value="ODM11872.1"/>
    <property type="molecule type" value="Genomic_DNA"/>
</dbReference>
<feature type="transmembrane region" description="Helical" evidence="1">
    <location>
        <begin position="144"/>
        <end position="165"/>
    </location>
</feature>
<comment type="caution">
    <text evidence="2">The sequence shown here is derived from an EMBL/GenBank/DDBJ whole genome shotgun (WGS) entry which is preliminary data.</text>
</comment>
<dbReference type="Proteomes" id="UP000095003">
    <property type="component" value="Unassembled WGS sequence"/>
</dbReference>
<dbReference type="AlphaFoldDB" id="A0A1E3ATA1"/>
<feature type="transmembrane region" description="Helical" evidence="1">
    <location>
        <begin position="256"/>
        <end position="276"/>
    </location>
</feature>
<feature type="transmembrane region" description="Helical" evidence="1">
    <location>
        <begin position="78"/>
        <end position="100"/>
    </location>
</feature>
<reference evidence="2 3" key="1">
    <citation type="submission" date="2016-07" db="EMBL/GenBank/DDBJ databases">
        <title>Characterization of isolates of Eisenbergiella tayi derived from blood cultures, using whole genome sequencing.</title>
        <authorList>
            <person name="Burdz T."/>
            <person name="Wiebe D."/>
            <person name="Huynh C."/>
            <person name="Bernard K."/>
        </authorList>
    </citation>
    <scope>NUCLEOTIDE SEQUENCE [LARGE SCALE GENOMIC DNA]</scope>
    <source>
        <strain evidence="2 3">NML 120489</strain>
    </source>
</reference>
<organism evidence="2 3">
    <name type="scientific">Eisenbergiella tayi</name>
    <dbReference type="NCBI Taxonomy" id="1432052"/>
    <lineage>
        <taxon>Bacteria</taxon>
        <taxon>Bacillati</taxon>
        <taxon>Bacillota</taxon>
        <taxon>Clostridia</taxon>
        <taxon>Lachnospirales</taxon>
        <taxon>Lachnospiraceae</taxon>
        <taxon>Eisenbergiella</taxon>
    </lineage>
</organism>
<keyword evidence="1" id="KW-1133">Transmembrane helix</keyword>
<dbReference type="PATRIC" id="fig|1432052.3.peg.2743"/>
<sequence length="277" mass="31589">MEKTNVINSPDNTCNWKLLNATTLKLLAVVLMFLDHIHQMFVSVGAPIWLTMAGRLVFPIFLFAASESFHYTHNKKKYLQRLLFASWGMTVFTFVLQKVLPNDNVVLMNNAFSTFFVAGLYMLFWDKLVEGIRDRKPMQAVKAILFCFIPVLCALPLLFVAALSYNENIPFAVIRMLVTLSLLIPNILAVEGGAALVVLGLAFYIFRKHRVIQILVLLIFSAAVYVVDRDFQWMMCFAAIPIALYNGERGRGMKNFFYIFYPLHIGVLYIISTLFCS</sequence>
<feature type="transmembrane region" description="Helical" evidence="1">
    <location>
        <begin position="211"/>
        <end position="227"/>
    </location>
</feature>
<protein>
    <submittedName>
        <fullName evidence="2">TraX protein</fullName>
    </submittedName>
</protein>
<gene>
    <name evidence="2" type="ORF">BEH84_02487</name>
</gene>
<keyword evidence="1" id="KW-0812">Transmembrane</keyword>
<keyword evidence="1" id="KW-0472">Membrane</keyword>
<dbReference type="RefSeq" id="WP_242880583.1">
    <property type="nucleotide sequence ID" value="NZ_DBFYTC010000096.1"/>
</dbReference>
<dbReference type="Pfam" id="PF05857">
    <property type="entry name" value="TraX"/>
    <property type="match status" value="1"/>
</dbReference>